<keyword evidence="7" id="KW-1006">Bacterial flagellum protein export</keyword>
<evidence type="ECO:0000256" key="1">
    <source>
        <dbReference type="ARBA" id="ARBA00003041"/>
    </source>
</evidence>
<dbReference type="EMBL" id="JAATJB010000005">
    <property type="protein sequence ID" value="NJB97654.1"/>
    <property type="molecule type" value="Genomic_DNA"/>
</dbReference>
<evidence type="ECO:0000313" key="10">
    <source>
        <dbReference type="Proteomes" id="UP000531251"/>
    </source>
</evidence>
<dbReference type="GO" id="GO:0015031">
    <property type="term" value="P:protein transport"/>
    <property type="evidence" value="ECO:0007669"/>
    <property type="project" value="UniProtKB-KW"/>
</dbReference>
<dbReference type="AlphaFoldDB" id="A0A7X6BC33"/>
<gene>
    <name evidence="9" type="ORF">GGR89_001969</name>
</gene>
<dbReference type="InterPro" id="IPR018035">
    <property type="entry name" value="Flagellar_FliH/T3SS_HrpE"/>
</dbReference>
<comment type="caution">
    <text evidence="9">The sequence shown here is derived from an EMBL/GenBank/DDBJ whole genome shotgun (WGS) entry which is preliminary data.</text>
</comment>
<evidence type="ECO:0000256" key="4">
    <source>
        <dbReference type="ARBA" id="ARBA00022448"/>
    </source>
</evidence>
<accession>A0A7X6BC33</accession>
<dbReference type="GO" id="GO:0005829">
    <property type="term" value="C:cytosol"/>
    <property type="evidence" value="ECO:0007669"/>
    <property type="project" value="TreeGrafter"/>
</dbReference>
<keyword evidence="10" id="KW-1185">Reference proteome</keyword>
<keyword evidence="9" id="KW-0969">Cilium</keyword>
<keyword evidence="9" id="KW-0966">Cell projection</keyword>
<comment type="similarity">
    <text evidence="2">Belongs to the FliH family.</text>
</comment>
<reference evidence="9 10" key="1">
    <citation type="submission" date="2020-03" db="EMBL/GenBank/DDBJ databases">
        <title>Genomic Encyclopedia of Type Strains, Phase IV (KMG-IV): sequencing the most valuable type-strain genomes for metagenomic binning, comparative biology and taxonomic classification.</title>
        <authorList>
            <person name="Goeker M."/>
        </authorList>
    </citation>
    <scope>NUCLEOTIDE SEQUENCE [LARGE SCALE GENOMIC DNA]</scope>
    <source>
        <strain evidence="9 10">DSM 7225</strain>
    </source>
</reference>
<dbReference type="PANTHER" id="PTHR34982">
    <property type="entry name" value="YOP PROTEINS TRANSLOCATION PROTEIN L"/>
    <property type="match status" value="1"/>
</dbReference>
<evidence type="ECO:0000259" key="8">
    <source>
        <dbReference type="Pfam" id="PF02108"/>
    </source>
</evidence>
<evidence type="ECO:0000256" key="6">
    <source>
        <dbReference type="ARBA" id="ARBA00022927"/>
    </source>
</evidence>
<keyword evidence="9" id="KW-0282">Flagellum</keyword>
<dbReference type="InterPro" id="IPR051472">
    <property type="entry name" value="T3SS_Stator/FliH"/>
</dbReference>
<keyword evidence="6" id="KW-0653">Protein transport</keyword>
<sequence length="215" mass="23082">MSIHVERFAFDRVFSAPVPDKKLVNEDALIELAALRAELALLKADQQAVIDRARAEGFEAGLAQARAEREVALLSAVDALQAGIEVIDAQFTEITERVTSEATEVALAAADHIAARAIERAPGDAIDAAIGRVLGQVARGTELQVRVHPDLVDDIEAKIADRQSKDRRKLSLTVAPDATLAMGDALINWDEGGLALNAQARREAITAELESLLLH</sequence>
<evidence type="ECO:0000256" key="3">
    <source>
        <dbReference type="ARBA" id="ARBA00016507"/>
    </source>
</evidence>
<evidence type="ECO:0000313" key="9">
    <source>
        <dbReference type="EMBL" id="NJB97654.1"/>
    </source>
</evidence>
<dbReference type="Pfam" id="PF02108">
    <property type="entry name" value="FliH"/>
    <property type="match status" value="1"/>
</dbReference>
<name>A0A7X6BC33_9SPHN</name>
<dbReference type="Proteomes" id="UP000531251">
    <property type="component" value="Unassembled WGS sequence"/>
</dbReference>
<dbReference type="GO" id="GO:0044781">
    <property type="term" value="P:bacterial-type flagellum organization"/>
    <property type="evidence" value="ECO:0007669"/>
    <property type="project" value="UniProtKB-KW"/>
</dbReference>
<dbReference type="PANTHER" id="PTHR34982:SF1">
    <property type="entry name" value="FLAGELLAR ASSEMBLY PROTEIN FLIH"/>
    <property type="match status" value="1"/>
</dbReference>
<evidence type="ECO:0000256" key="2">
    <source>
        <dbReference type="ARBA" id="ARBA00006602"/>
    </source>
</evidence>
<keyword evidence="5" id="KW-1005">Bacterial flagellum biogenesis</keyword>
<organism evidence="9 10">
    <name type="scientific">Sphingomonas trueperi</name>
    <dbReference type="NCBI Taxonomy" id="53317"/>
    <lineage>
        <taxon>Bacteria</taxon>
        <taxon>Pseudomonadati</taxon>
        <taxon>Pseudomonadota</taxon>
        <taxon>Alphaproteobacteria</taxon>
        <taxon>Sphingomonadales</taxon>
        <taxon>Sphingomonadaceae</taxon>
        <taxon>Sphingomonas</taxon>
    </lineage>
</organism>
<comment type="function">
    <text evidence="1">Needed for flagellar regrowth and assembly.</text>
</comment>
<dbReference type="RefSeq" id="WP_125971886.1">
    <property type="nucleotide sequence ID" value="NZ_BAAADY010000041.1"/>
</dbReference>
<feature type="domain" description="Flagellar assembly protein FliH/Type III secretion system HrpE" evidence="8">
    <location>
        <begin position="77"/>
        <end position="201"/>
    </location>
</feature>
<evidence type="ECO:0000256" key="7">
    <source>
        <dbReference type="ARBA" id="ARBA00023225"/>
    </source>
</evidence>
<protein>
    <recommendedName>
        <fullName evidence="3">Flagellar assembly protein FliH</fullName>
    </recommendedName>
</protein>
<evidence type="ECO:0000256" key="5">
    <source>
        <dbReference type="ARBA" id="ARBA00022795"/>
    </source>
</evidence>
<proteinExistence type="inferred from homology"/>
<keyword evidence="4" id="KW-0813">Transport</keyword>